<organism evidence="2 3">
    <name type="scientific">Sphingomonas canadensis</name>
    <dbReference type="NCBI Taxonomy" id="1219257"/>
    <lineage>
        <taxon>Bacteria</taxon>
        <taxon>Pseudomonadati</taxon>
        <taxon>Pseudomonadota</taxon>
        <taxon>Alphaproteobacteria</taxon>
        <taxon>Sphingomonadales</taxon>
        <taxon>Sphingomonadaceae</taxon>
        <taxon>Sphingomonas</taxon>
    </lineage>
</organism>
<evidence type="ECO:0000313" key="2">
    <source>
        <dbReference type="EMBL" id="MFD0947012.1"/>
    </source>
</evidence>
<keyword evidence="3" id="KW-1185">Reference proteome</keyword>
<keyword evidence="1" id="KW-0472">Membrane</keyword>
<gene>
    <name evidence="2" type="ORF">ACFQ1E_11745</name>
</gene>
<dbReference type="RefSeq" id="WP_264944667.1">
    <property type="nucleotide sequence ID" value="NZ_JAPDRA010000005.1"/>
</dbReference>
<keyword evidence="1" id="KW-0812">Transmembrane</keyword>
<dbReference type="EMBL" id="JBHTJG010000005">
    <property type="protein sequence ID" value="MFD0947012.1"/>
    <property type="molecule type" value="Genomic_DNA"/>
</dbReference>
<evidence type="ECO:0008006" key="4">
    <source>
        <dbReference type="Google" id="ProtNLM"/>
    </source>
</evidence>
<accession>A0ABW3H8D1</accession>
<dbReference type="Proteomes" id="UP001596977">
    <property type="component" value="Unassembled WGS sequence"/>
</dbReference>
<comment type="caution">
    <text evidence="2">The sequence shown here is derived from an EMBL/GenBank/DDBJ whole genome shotgun (WGS) entry which is preliminary data.</text>
</comment>
<name>A0ABW3H8D1_9SPHN</name>
<protein>
    <recommendedName>
        <fullName evidence="4">YtxH domain-containing protein</fullName>
    </recommendedName>
</protein>
<keyword evidence="1" id="KW-1133">Transmembrane helix</keyword>
<sequence length="106" mass="10941">MSNANESRRSTAEALGENPLALVAGGVALGVLIGVLLPRARKEREVLKPVGKKIAGTATAAAKRAKEVGKAEVEALLPDRDATRDRVTKLIDSVLEAAKGASAKAD</sequence>
<reference evidence="3" key="1">
    <citation type="journal article" date="2019" name="Int. J. Syst. Evol. Microbiol.">
        <title>The Global Catalogue of Microorganisms (GCM) 10K type strain sequencing project: providing services to taxonomists for standard genome sequencing and annotation.</title>
        <authorList>
            <consortium name="The Broad Institute Genomics Platform"/>
            <consortium name="The Broad Institute Genome Sequencing Center for Infectious Disease"/>
            <person name="Wu L."/>
            <person name="Ma J."/>
        </authorList>
    </citation>
    <scope>NUCLEOTIDE SEQUENCE [LARGE SCALE GENOMIC DNA]</scope>
    <source>
        <strain evidence="3">CCUG 62982</strain>
    </source>
</reference>
<evidence type="ECO:0000256" key="1">
    <source>
        <dbReference type="SAM" id="Phobius"/>
    </source>
</evidence>
<proteinExistence type="predicted"/>
<feature type="transmembrane region" description="Helical" evidence="1">
    <location>
        <begin position="20"/>
        <end position="38"/>
    </location>
</feature>
<evidence type="ECO:0000313" key="3">
    <source>
        <dbReference type="Proteomes" id="UP001596977"/>
    </source>
</evidence>